<gene>
    <name evidence="1" type="ORF">GCM10023184_36540</name>
</gene>
<name>A0ABP8HIJ7_9BACT</name>
<evidence type="ECO:0000313" key="1">
    <source>
        <dbReference type="EMBL" id="GAA4339433.1"/>
    </source>
</evidence>
<sequence>MYFLPTRGTNNSLAGINGGISPGYLTPTANMASFSDGFAFELFVGLPFGVF</sequence>
<accession>A0ABP8HIJ7</accession>
<dbReference type="EMBL" id="BAABGY010000011">
    <property type="protein sequence ID" value="GAA4339433.1"/>
    <property type="molecule type" value="Genomic_DNA"/>
</dbReference>
<comment type="caution">
    <text evidence="1">The sequence shown here is derived from an EMBL/GenBank/DDBJ whole genome shotgun (WGS) entry which is preliminary data.</text>
</comment>
<organism evidence="1 2">
    <name type="scientific">Flaviaesturariibacter amylovorans</name>
    <dbReference type="NCBI Taxonomy" id="1084520"/>
    <lineage>
        <taxon>Bacteria</taxon>
        <taxon>Pseudomonadati</taxon>
        <taxon>Bacteroidota</taxon>
        <taxon>Chitinophagia</taxon>
        <taxon>Chitinophagales</taxon>
        <taxon>Chitinophagaceae</taxon>
        <taxon>Flaviaestuariibacter</taxon>
    </lineage>
</organism>
<protein>
    <submittedName>
        <fullName evidence="1">Uncharacterized protein</fullName>
    </submittedName>
</protein>
<evidence type="ECO:0000313" key="2">
    <source>
        <dbReference type="Proteomes" id="UP001501725"/>
    </source>
</evidence>
<dbReference type="Proteomes" id="UP001501725">
    <property type="component" value="Unassembled WGS sequence"/>
</dbReference>
<reference evidence="2" key="1">
    <citation type="journal article" date="2019" name="Int. J. Syst. Evol. Microbiol.">
        <title>The Global Catalogue of Microorganisms (GCM) 10K type strain sequencing project: providing services to taxonomists for standard genome sequencing and annotation.</title>
        <authorList>
            <consortium name="The Broad Institute Genomics Platform"/>
            <consortium name="The Broad Institute Genome Sequencing Center for Infectious Disease"/>
            <person name="Wu L."/>
            <person name="Ma J."/>
        </authorList>
    </citation>
    <scope>NUCLEOTIDE SEQUENCE [LARGE SCALE GENOMIC DNA]</scope>
    <source>
        <strain evidence="2">JCM 17919</strain>
    </source>
</reference>
<keyword evidence="2" id="KW-1185">Reference proteome</keyword>
<proteinExistence type="predicted"/>